<dbReference type="InterPro" id="IPR039422">
    <property type="entry name" value="MarR/SlyA-like"/>
</dbReference>
<dbReference type="GO" id="GO:0006950">
    <property type="term" value="P:response to stress"/>
    <property type="evidence" value="ECO:0007669"/>
    <property type="project" value="TreeGrafter"/>
</dbReference>
<proteinExistence type="predicted"/>
<evidence type="ECO:0000259" key="1">
    <source>
        <dbReference type="PROSITE" id="PS50995"/>
    </source>
</evidence>
<evidence type="ECO:0000313" key="3">
    <source>
        <dbReference type="Proteomes" id="UP000287243"/>
    </source>
</evidence>
<sequence length="145" mass="16534">MENLSRRLVYENLADASLKLYLVLRKRLEAAAKEIDLSYQQAQALTFLKDKSSVSMTALANEFGLTRAAMTGLIGRLVEKKMAAREYDPKDRRTVLIRISKNGKAKSDSYRKKLTAFFKKIACDLGSEERKIFIELSKKLKILDL</sequence>
<dbReference type="InterPro" id="IPR036390">
    <property type="entry name" value="WH_DNA-bd_sf"/>
</dbReference>
<protein>
    <recommendedName>
        <fullName evidence="1">HTH marR-type domain-containing protein</fullName>
    </recommendedName>
</protein>
<dbReference type="InterPro" id="IPR036388">
    <property type="entry name" value="WH-like_DNA-bd_sf"/>
</dbReference>
<dbReference type="OrthoDB" id="996843at2"/>
<dbReference type="PANTHER" id="PTHR33164:SF43">
    <property type="entry name" value="HTH-TYPE TRANSCRIPTIONAL REPRESSOR YETL"/>
    <property type="match status" value="1"/>
</dbReference>
<gene>
    <name evidence="2" type="ORF">BU251_07425</name>
</gene>
<dbReference type="PROSITE" id="PS50995">
    <property type="entry name" value="HTH_MARR_2"/>
    <property type="match status" value="1"/>
</dbReference>
<accession>A0A410P663</accession>
<dbReference type="Gene3D" id="1.10.10.10">
    <property type="entry name" value="Winged helix-like DNA-binding domain superfamily/Winged helix DNA-binding domain"/>
    <property type="match status" value="1"/>
</dbReference>
<dbReference type="KEGG" id="vai:BU251_07425"/>
<organism evidence="2 3">
    <name type="scientific">Velamenicoccus archaeovorus</name>
    <dbReference type="NCBI Taxonomy" id="1930593"/>
    <lineage>
        <taxon>Bacteria</taxon>
        <taxon>Pseudomonadati</taxon>
        <taxon>Candidatus Omnitrophota</taxon>
        <taxon>Candidatus Velamenicoccus</taxon>
    </lineage>
</organism>
<dbReference type="SMART" id="SM00347">
    <property type="entry name" value="HTH_MARR"/>
    <property type="match status" value="1"/>
</dbReference>
<dbReference type="Pfam" id="PF12802">
    <property type="entry name" value="MarR_2"/>
    <property type="match status" value="1"/>
</dbReference>
<evidence type="ECO:0000313" key="2">
    <source>
        <dbReference type="EMBL" id="QAT17558.1"/>
    </source>
</evidence>
<reference evidence="2 3" key="1">
    <citation type="submission" date="2017-01" db="EMBL/GenBank/DDBJ databases">
        <title>First insights into the biology of 'candidatus Vampirococcus archaeovorus'.</title>
        <authorList>
            <person name="Kizina J."/>
            <person name="Jordan S."/>
            <person name="Stueber K."/>
            <person name="Reinhardt R."/>
            <person name="Harder J."/>
        </authorList>
    </citation>
    <scope>NUCLEOTIDE SEQUENCE [LARGE SCALE GENOMIC DNA]</scope>
    <source>
        <strain evidence="2 3">LiM</strain>
    </source>
</reference>
<feature type="domain" description="HTH marR-type" evidence="1">
    <location>
        <begin position="1"/>
        <end position="142"/>
    </location>
</feature>
<name>A0A410P663_VELA1</name>
<dbReference type="SUPFAM" id="SSF46785">
    <property type="entry name" value="Winged helix' DNA-binding domain"/>
    <property type="match status" value="1"/>
</dbReference>
<dbReference type="PANTHER" id="PTHR33164">
    <property type="entry name" value="TRANSCRIPTIONAL REGULATOR, MARR FAMILY"/>
    <property type="match status" value="1"/>
</dbReference>
<dbReference type="AlphaFoldDB" id="A0A410P663"/>
<dbReference type="RefSeq" id="WP_128700418.1">
    <property type="nucleotide sequence ID" value="NZ_CP019384.1"/>
</dbReference>
<dbReference type="PRINTS" id="PR00598">
    <property type="entry name" value="HTHMARR"/>
</dbReference>
<keyword evidence="3" id="KW-1185">Reference proteome</keyword>
<dbReference type="Proteomes" id="UP000287243">
    <property type="component" value="Chromosome"/>
</dbReference>
<dbReference type="InterPro" id="IPR000835">
    <property type="entry name" value="HTH_MarR-typ"/>
</dbReference>
<dbReference type="GO" id="GO:0003700">
    <property type="term" value="F:DNA-binding transcription factor activity"/>
    <property type="evidence" value="ECO:0007669"/>
    <property type="project" value="InterPro"/>
</dbReference>
<dbReference type="EMBL" id="CP019384">
    <property type="protein sequence ID" value="QAT17558.1"/>
    <property type="molecule type" value="Genomic_DNA"/>
</dbReference>